<comment type="similarity">
    <text evidence="2">Belongs to the UPF0494 family.</text>
</comment>
<keyword evidence="9" id="KW-1185">Reference proteome</keyword>
<protein>
    <submittedName>
        <fullName evidence="8">Uncharacterized protein</fullName>
    </submittedName>
</protein>
<keyword evidence="3 7" id="KW-0812">Transmembrane</keyword>
<accession>S9XC63</accession>
<feature type="region of interest" description="Disordered" evidence="6">
    <location>
        <begin position="216"/>
        <end position="252"/>
    </location>
</feature>
<dbReference type="Pfam" id="PF06198">
    <property type="entry name" value="DUF999"/>
    <property type="match status" value="1"/>
</dbReference>
<evidence type="ECO:0000256" key="6">
    <source>
        <dbReference type="SAM" id="MobiDB-lite"/>
    </source>
</evidence>
<feature type="transmembrane region" description="Helical" evidence="7">
    <location>
        <begin position="129"/>
        <end position="151"/>
    </location>
</feature>
<feature type="transmembrane region" description="Helical" evidence="7">
    <location>
        <begin position="90"/>
        <end position="109"/>
    </location>
</feature>
<evidence type="ECO:0000256" key="3">
    <source>
        <dbReference type="ARBA" id="ARBA00022692"/>
    </source>
</evidence>
<dbReference type="Proteomes" id="UP000015464">
    <property type="component" value="Unassembled WGS sequence"/>
</dbReference>
<dbReference type="HOGENOM" id="CLU_098039_0_0_1"/>
<evidence type="ECO:0000256" key="7">
    <source>
        <dbReference type="SAM" id="Phobius"/>
    </source>
</evidence>
<feature type="transmembrane region" description="Helical" evidence="7">
    <location>
        <begin position="186"/>
        <end position="209"/>
    </location>
</feature>
<gene>
    <name evidence="8" type="ORF">SPOG_05756</name>
</gene>
<dbReference type="EMBL" id="KE546991">
    <property type="protein sequence ID" value="EPY51391.1"/>
    <property type="molecule type" value="Genomic_DNA"/>
</dbReference>
<evidence type="ECO:0000256" key="4">
    <source>
        <dbReference type="ARBA" id="ARBA00022989"/>
    </source>
</evidence>
<evidence type="ECO:0000256" key="5">
    <source>
        <dbReference type="ARBA" id="ARBA00023136"/>
    </source>
</evidence>
<organism evidence="8 9">
    <name type="scientific">Schizosaccharomyces cryophilus (strain OY26 / ATCC MYA-4695 / CBS 11777 / NBRC 106824 / NRRL Y48691)</name>
    <name type="common">Fission yeast</name>
    <dbReference type="NCBI Taxonomy" id="653667"/>
    <lineage>
        <taxon>Eukaryota</taxon>
        <taxon>Fungi</taxon>
        <taxon>Dikarya</taxon>
        <taxon>Ascomycota</taxon>
        <taxon>Taphrinomycotina</taxon>
        <taxon>Schizosaccharomycetes</taxon>
        <taxon>Schizosaccharomycetales</taxon>
        <taxon>Schizosaccharomycetaceae</taxon>
        <taxon>Schizosaccharomyces</taxon>
    </lineage>
</organism>
<evidence type="ECO:0000256" key="2">
    <source>
        <dbReference type="ARBA" id="ARBA00006977"/>
    </source>
</evidence>
<proteinExistence type="inferred from homology"/>
<comment type="subcellular location">
    <subcellularLocation>
        <location evidence="1">Membrane</location>
        <topology evidence="1">Multi-pass membrane protein</topology>
    </subcellularLocation>
</comment>
<keyword evidence="5 7" id="KW-0472">Membrane</keyword>
<feature type="transmembrane region" description="Helical" evidence="7">
    <location>
        <begin position="163"/>
        <end position="180"/>
    </location>
</feature>
<dbReference type="InterPro" id="IPR009340">
    <property type="entry name" value="DUF999"/>
</dbReference>
<reference evidence="8 9" key="1">
    <citation type="journal article" date="2011" name="Science">
        <title>Comparative functional genomics of the fission yeasts.</title>
        <authorList>
            <person name="Rhind N."/>
            <person name="Chen Z."/>
            <person name="Yassour M."/>
            <person name="Thompson D.A."/>
            <person name="Haas B.J."/>
            <person name="Habib N."/>
            <person name="Wapinski I."/>
            <person name="Roy S."/>
            <person name="Lin M.F."/>
            <person name="Heiman D.I."/>
            <person name="Young S.K."/>
            <person name="Furuya K."/>
            <person name="Guo Y."/>
            <person name="Pidoux A."/>
            <person name="Chen H.M."/>
            <person name="Robbertse B."/>
            <person name="Goldberg J.M."/>
            <person name="Aoki K."/>
            <person name="Bayne E.H."/>
            <person name="Berlin A.M."/>
            <person name="Desjardins C.A."/>
            <person name="Dobbs E."/>
            <person name="Dukaj L."/>
            <person name="Fan L."/>
            <person name="FitzGerald M.G."/>
            <person name="French C."/>
            <person name="Gujja S."/>
            <person name="Hansen K."/>
            <person name="Keifenheim D."/>
            <person name="Levin J.Z."/>
            <person name="Mosher R.A."/>
            <person name="Mueller C.A."/>
            <person name="Pfiffner J."/>
            <person name="Priest M."/>
            <person name="Russ C."/>
            <person name="Smialowska A."/>
            <person name="Swoboda P."/>
            <person name="Sykes S.M."/>
            <person name="Vaughn M."/>
            <person name="Vengrova S."/>
            <person name="Yoder R."/>
            <person name="Zeng Q."/>
            <person name="Allshire R."/>
            <person name="Baulcombe D."/>
            <person name="Birren B.W."/>
            <person name="Brown W."/>
            <person name="Ekwall K."/>
            <person name="Kellis M."/>
            <person name="Leatherwood J."/>
            <person name="Levin H."/>
            <person name="Margalit H."/>
            <person name="Martienssen R."/>
            <person name="Nieduszynski C.A."/>
            <person name="Spatafora J.W."/>
            <person name="Friedman N."/>
            <person name="Dalgaard J.Z."/>
            <person name="Baumann P."/>
            <person name="Niki H."/>
            <person name="Regev A."/>
            <person name="Nusbaum C."/>
        </authorList>
    </citation>
    <scope>NUCLEOTIDE SEQUENCE [LARGE SCALE GENOMIC DNA]</scope>
    <source>
        <strain evidence="9">OY26 / ATCC MYA-4695 / CBS 11777 / NBRC 106824 / NRRL Y48691</strain>
    </source>
</reference>
<keyword evidence="4 7" id="KW-1133">Transmembrane helix</keyword>
<evidence type="ECO:0000256" key="1">
    <source>
        <dbReference type="ARBA" id="ARBA00004141"/>
    </source>
</evidence>
<dbReference type="GeneID" id="25039467"/>
<evidence type="ECO:0000313" key="9">
    <source>
        <dbReference type="Proteomes" id="UP000015464"/>
    </source>
</evidence>
<evidence type="ECO:0000313" key="8">
    <source>
        <dbReference type="EMBL" id="EPY51391.1"/>
    </source>
</evidence>
<dbReference type="GO" id="GO:0016020">
    <property type="term" value="C:membrane"/>
    <property type="evidence" value="ECO:0007669"/>
    <property type="project" value="UniProtKB-SubCell"/>
</dbReference>
<name>S9XC63_SCHCR</name>
<dbReference type="AlphaFoldDB" id="S9XC63"/>
<sequence length="252" mass="28536">MSEKELKFDSSDPPAYNHANVYNVDLEKGLPLYTPKDINKTSNSTSVKAKQSKKTIITEFDSFNDFFTDFRKKTDHYFPENVVVKSKSMFFCLILALSFLCTLAISYRFELFSFLKQVYMENGYSLALLGPLGIWLVIWAIFFALFYALIWPFILTIRIAAKVIIFIVVGLGNGLAWFVSVGFEGLAWFVGAIFWGIYNVLVFGLGMGFERSAENTGSPTLPRYQQRDDALAPPPTNTNEEIELQSNPTTQS</sequence>
<dbReference type="RefSeq" id="XP_013024143.1">
    <property type="nucleotide sequence ID" value="XM_013168689.1"/>
</dbReference>